<dbReference type="STRING" id="158607.A0A2P5HFN7"/>
<dbReference type="OrthoDB" id="5402553at2759"/>
<name>A0A2P5HFN7_DIAHE</name>
<dbReference type="EMBL" id="MAVT02002719">
    <property type="protein sequence ID" value="POS69067.1"/>
    <property type="molecule type" value="Genomic_DNA"/>
</dbReference>
<organism evidence="1 2">
    <name type="scientific">Diaporthe helianthi</name>
    <dbReference type="NCBI Taxonomy" id="158607"/>
    <lineage>
        <taxon>Eukaryota</taxon>
        <taxon>Fungi</taxon>
        <taxon>Dikarya</taxon>
        <taxon>Ascomycota</taxon>
        <taxon>Pezizomycotina</taxon>
        <taxon>Sordariomycetes</taxon>
        <taxon>Sordariomycetidae</taxon>
        <taxon>Diaporthales</taxon>
        <taxon>Diaporthaceae</taxon>
        <taxon>Diaporthe</taxon>
    </lineage>
</organism>
<evidence type="ECO:0000313" key="1">
    <source>
        <dbReference type="EMBL" id="POS69067.1"/>
    </source>
</evidence>
<comment type="caution">
    <text evidence="1">The sequence shown here is derived from an EMBL/GenBank/DDBJ whole genome shotgun (WGS) entry which is preliminary data.</text>
</comment>
<keyword evidence="2" id="KW-1185">Reference proteome</keyword>
<reference evidence="1" key="1">
    <citation type="submission" date="2017-09" db="EMBL/GenBank/DDBJ databases">
        <title>Polyketide synthases of a Diaporthe helianthi virulent isolate.</title>
        <authorList>
            <person name="Baroncelli R."/>
        </authorList>
    </citation>
    <scope>NUCLEOTIDE SEQUENCE [LARGE SCALE GENOMIC DNA]</scope>
    <source>
        <strain evidence="1">7/96</strain>
    </source>
</reference>
<sequence>MSRCNADILTRSGTSAHIVKVFNFHGKELSRSEPYSSFLGQNRGSPISATAFHPHRMVMCAAARGDHHINVFSCTNEPAVGTNI</sequence>
<protein>
    <submittedName>
        <fullName evidence="1">WD repeat domain-containing protein mip1</fullName>
    </submittedName>
</protein>
<gene>
    <name evidence="1" type="ORF">DHEL01_v212540</name>
</gene>
<dbReference type="AlphaFoldDB" id="A0A2P5HFN7"/>
<proteinExistence type="predicted"/>
<evidence type="ECO:0000313" key="2">
    <source>
        <dbReference type="Proteomes" id="UP000094444"/>
    </source>
</evidence>
<dbReference type="Proteomes" id="UP000094444">
    <property type="component" value="Unassembled WGS sequence"/>
</dbReference>
<accession>A0A2P5HFN7</accession>
<dbReference type="InParanoid" id="A0A2P5HFN7"/>